<evidence type="ECO:0000313" key="2">
    <source>
        <dbReference type="Proteomes" id="UP000184016"/>
    </source>
</evidence>
<reference evidence="2" key="1">
    <citation type="submission" date="2016-11" db="EMBL/GenBank/DDBJ databases">
        <authorList>
            <person name="Varghese N."/>
            <person name="Submissions S."/>
        </authorList>
    </citation>
    <scope>NUCLEOTIDE SEQUENCE [LARGE SCALE GENOMIC DNA]</scope>
    <source>
        <strain evidence="2">USBA-503</strain>
    </source>
</reference>
<dbReference type="Proteomes" id="UP000184016">
    <property type="component" value="Unassembled WGS sequence"/>
</dbReference>
<dbReference type="RefSeq" id="WP_072872567.1">
    <property type="nucleotide sequence ID" value="NZ_FRAF01000001.1"/>
</dbReference>
<dbReference type="OrthoDB" id="121064at2"/>
<dbReference type="Pfam" id="PF06935">
    <property type="entry name" value="DUF1284"/>
    <property type="match status" value="1"/>
</dbReference>
<protein>
    <recommendedName>
        <fullName evidence="3">DUF1284 domain-containing protein</fullName>
    </recommendedName>
</protein>
<proteinExistence type="predicted"/>
<dbReference type="AlphaFoldDB" id="A0A1M6JU14"/>
<dbReference type="EMBL" id="FRAF01000001">
    <property type="protein sequence ID" value="SHJ50156.1"/>
    <property type="molecule type" value="Genomic_DNA"/>
</dbReference>
<evidence type="ECO:0008006" key="3">
    <source>
        <dbReference type="Google" id="ProtNLM"/>
    </source>
</evidence>
<evidence type="ECO:0000313" key="1">
    <source>
        <dbReference type="EMBL" id="SHJ50156.1"/>
    </source>
</evidence>
<accession>A0A1M6JU14</accession>
<sequence>MIQLRGHHLLCMLGFRGMGYSKEFVEHMKNVYNQLRIEPQTEVLIVTGPDELCHYFPDNQCYHCEDKNVADRDQQILVKLGLHSGQKLAWQSVESRIRQHMHPSDIAVLCSTCSWRSYGVCEEGVQRIKEGYSLLPLPKKSV</sequence>
<dbReference type="STRING" id="1830138.SAMN05443507_10151"/>
<organism evidence="1 2">
    <name type="scientific">Alicyclobacillus tolerans</name>
    <dbReference type="NCBI Taxonomy" id="90970"/>
    <lineage>
        <taxon>Bacteria</taxon>
        <taxon>Bacillati</taxon>
        <taxon>Bacillota</taxon>
        <taxon>Bacilli</taxon>
        <taxon>Bacillales</taxon>
        <taxon>Alicyclobacillaceae</taxon>
        <taxon>Alicyclobacillus</taxon>
    </lineage>
</organism>
<keyword evidence="2" id="KW-1185">Reference proteome</keyword>
<gene>
    <name evidence="1" type="ORF">SAMN05443507_10151</name>
</gene>
<dbReference type="InterPro" id="IPR009702">
    <property type="entry name" value="DUF1284"/>
</dbReference>
<name>A0A1M6JU14_9BACL</name>